<evidence type="ECO:0000313" key="1">
    <source>
        <dbReference type="EMBL" id="EEG47956.1"/>
    </source>
</evidence>
<dbReference type="Proteomes" id="UP000003100">
    <property type="component" value="Unassembled WGS sequence"/>
</dbReference>
<reference evidence="1 2" key="2">
    <citation type="submission" date="2009-02" db="EMBL/GenBank/DDBJ databases">
        <title>Draft genome sequence of Blautia hydrogenotrophica DSM 10507 (Ruminococcus hydrogenotrophicus DSM 10507).</title>
        <authorList>
            <person name="Sudarsanam P."/>
            <person name="Ley R."/>
            <person name="Guruge J."/>
            <person name="Turnbaugh P.J."/>
            <person name="Mahowald M."/>
            <person name="Liep D."/>
            <person name="Gordon J."/>
        </authorList>
    </citation>
    <scope>NUCLEOTIDE SEQUENCE [LARGE SCALE GENOMIC DNA]</scope>
    <source>
        <strain evidence="2">DSM 10507 / JCM 14656 / S5a33</strain>
    </source>
</reference>
<dbReference type="EMBL" id="ACBZ01000171">
    <property type="protein sequence ID" value="EEG47956.1"/>
    <property type="molecule type" value="Genomic_DNA"/>
</dbReference>
<protein>
    <submittedName>
        <fullName evidence="1">Uncharacterized protein</fullName>
    </submittedName>
</protein>
<proteinExistence type="predicted"/>
<organism evidence="1 2">
    <name type="scientific">Blautia hydrogenotrophica (strain DSM 10507 / JCM 14656 / S5a33)</name>
    <name type="common">Ruminococcus hydrogenotrophicus</name>
    <dbReference type="NCBI Taxonomy" id="476272"/>
    <lineage>
        <taxon>Bacteria</taxon>
        <taxon>Bacillati</taxon>
        <taxon>Bacillota</taxon>
        <taxon>Clostridia</taxon>
        <taxon>Lachnospirales</taxon>
        <taxon>Lachnospiraceae</taxon>
        <taxon>Blautia</taxon>
    </lineage>
</organism>
<gene>
    <name evidence="1" type="ORF">RUMHYD_03122</name>
</gene>
<keyword evidence="2" id="KW-1185">Reference proteome</keyword>
<dbReference type="HOGENOM" id="CLU_3285715_0_0_9"/>
<evidence type="ECO:0000313" key="2">
    <source>
        <dbReference type="Proteomes" id="UP000003100"/>
    </source>
</evidence>
<comment type="caution">
    <text evidence="1">The sequence shown here is derived from an EMBL/GenBank/DDBJ whole genome shotgun (WGS) entry which is preliminary data.</text>
</comment>
<sequence length="40" mass="4601">MKGASLIQMPALKNIQVCFMLPVHYMAELIPVTNKFFDFI</sequence>
<accession>C0CQG6</accession>
<name>C0CQG6_BLAHS</name>
<reference evidence="1 2" key="1">
    <citation type="submission" date="2009-01" db="EMBL/GenBank/DDBJ databases">
        <authorList>
            <person name="Fulton L."/>
            <person name="Clifton S."/>
            <person name="Fulton B."/>
            <person name="Xu J."/>
            <person name="Minx P."/>
            <person name="Pepin K.H."/>
            <person name="Johnson M."/>
            <person name="Bhonagiri V."/>
            <person name="Nash W.E."/>
            <person name="Mardis E.R."/>
            <person name="Wilson R.K."/>
        </authorList>
    </citation>
    <scope>NUCLEOTIDE SEQUENCE [LARGE SCALE GENOMIC DNA]</scope>
    <source>
        <strain evidence="2">DSM 10507 / JCM 14656 / S5a33</strain>
    </source>
</reference>
<dbReference type="PATRIC" id="fig|476272.21.peg.1253"/>
<dbReference type="AlphaFoldDB" id="C0CQG6"/>